<proteinExistence type="inferred from homology"/>
<dbReference type="InterPro" id="IPR042094">
    <property type="entry name" value="T2SS_GspF_sf"/>
</dbReference>
<dbReference type="InterPro" id="IPR018076">
    <property type="entry name" value="T2SS_GspF_dom"/>
</dbReference>
<dbReference type="InterPro" id="IPR011850">
    <property type="entry name" value="T2SS_GspF"/>
</dbReference>
<comment type="similarity">
    <text evidence="3 14">Belongs to the GSP F family.</text>
</comment>
<comment type="subcellular location">
    <subcellularLocation>
        <location evidence="2 14">Cell inner membrane</location>
        <topology evidence="2 14">Multi-pass membrane protein</topology>
    </subcellularLocation>
</comment>
<evidence type="ECO:0000256" key="10">
    <source>
        <dbReference type="ARBA" id="ARBA00022927"/>
    </source>
</evidence>
<evidence type="ECO:0000256" key="3">
    <source>
        <dbReference type="ARBA" id="ARBA00005745"/>
    </source>
</evidence>
<name>A0AAV3U6X6_9ALTE</name>
<dbReference type="Gene3D" id="1.20.81.30">
    <property type="entry name" value="Type II secretion system (T2SS), domain F"/>
    <property type="match status" value="2"/>
</dbReference>
<evidence type="ECO:0000259" key="17">
    <source>
        <dbReference type="Pfam" id="PF00482"/>
    </source>
</evidence>
<evidence type="ECO:0000313" key="18">
    <source>
        <dbReference type="EMBL" id="GAA4950424.1"/>
    </source>
</evidence>
<feature type="region of interest" description="Disordered" evidence="15">
    <location>
        <begin position="39"/>
        <end position="58"/>
    </location>
</feature>
<dbReference type="GO" id="GO:0015628">
    <property type="term" value="P:protein secretion by the type II secretion system"/>
    <property type="evidence" value="ECO:0007669"/>
    <property type="project" value="InterPro"/>
</dbReference>
<dbReference type="FunFam" id="1.20.81.30:FF:000001">
    <property type="entry name" value="Type II secretion system protein F"/>
    <property type="match status" value="2"/>
</dbReference>
<keyword evidence="9" id="KW-0106">Calcium</keyword>
<evidence type="ECO:0000256" key="5">
    <source>
        <dbReference type="ARBA" id="ARBA00022475"/>
    </source>
</evidence>
<feature type="transmembrane region" description="Helical" evidence="16">
    <location>
        <begin position="386"/>
        <end position="411"/>
    </location>
</feature>
<reference evidence="19" key="1">
    <citation type="journal article" date="2019" name="Int. J. Syst. Evol. Microbiol.">
        <title>The Global Catalogue of Microorganisms (GCM) 10K type strain sequencing project: providing services to taxonomists for standard genome sequencing and annotation.</title>
        <authorList>
            <consortium name="The Broad Institute Genomics Platform"/>
            <consortium name="The Broad Institute Genome Sequencing Center for Infectious Disease"/>
            <person name="Wu L."/>
            <person name="Ma J."/>
        </authorList>
    </citation>
    <scope>NUCLEOTIDE SEQUENCE [LARGE SCALE GENOMIC DNA]</scope>
    <source>
        <strain evidence="19">JCM 19134</strain>
    </source>
</reference>
<keyword evidence="8" id="KW-0479">Metal-binding</keyword>
<gene>
    <name evidence="18" type="primary">xcpS</name>
    <name evidence="18" type="ORF">GCM10025791_33420</name>
</gene>
<comment type="function">
    <text evidence="1">Component of the type II secretion system inner membrane complex required for the energy-dependent secretion of extracellular factors such as proteases and toxins from the periplasm.</text>
</comment>
<evidence type="ECO:0000313" key="19">
    <source>
        <dbReference type="Proteomes" id="UP001409585"/>
    </source>
</evidence>
<evidence type="ECO:0000256" key="16">
    <source>
        <dbReference type="SAM" id="Phobius"/>
    </source>
</evidence>
<keyword evidence="19" id="KW-1185">Reference proteome</keyword>
<keyword evidence="7 14" id="KW-0812">Transmembrane</keyword>
<dbReference type="Pfam" id="PF00482">
    <property type="entry name" value="T2SSF"/>
    <property type="match status" value="2"/>
</dbReference>
<dbReference type="GO" id="GO:0005886">
    <property type="term" value="C:plasma membrane"/>
    <property type="evidence" value="ECO:0007669"/>
    <property type="project" value="UniProtKB-SubCell"/>
</dbReference>
<feature type="domain" description="Type II secretion system protein GspF" evidence="17">
    <location>
        <begin position="85"/>
        <end position="207"/>
    </location>
</feature>
<keyword evidence="12 16" id="KW-0472">Membrane</keyword>
<evidence type="ECO:0000256" key="1">
    <source>
        <dbReference type="ARBA" id="ARBA00002684"/>
    </source>
</evidence>
<dbReference type="Proteomes" id="UP001409585">
    <property type="component" value="Unassembled WGS sequence"/>
</dbReference>
<evidence type="ECO:0000256" key="7">
    <source>
        <dbReference type="ARBA" id="ARBA00022692"/>
    </source>
</evidence>
<accession>A0AAV3U6X6</accession>
<dbReference type="PROSITE" id="PS00874">
    <property type="entry name" value="T2SP_F"/>
    <property type="match status" value="1"/>
</dbReference>
<sequence>MAAFSYTAINSSGKTIKGVIEGDSERQVRAQLRGQQLKPLSVSTSAREAKAKIGPKAAKGKADGGAGFGGLFTPKLNTKERALVTRQLASLLQSGLPLDESLNTAAKQALRPAVQSILLSIRSRVLEGHSLAQAFSEHPKSFDTMYRSMVRAGESSGYLGQVLEQLAEYIERNQYTANKLKMAMIYPMVLLTVSVSVVGILMVFVVPDLVEVFQQNERTLPLLTRGLIAVSDLLSNWGWLILLVIAASVVGFQYLLRHPNRRRGWHRFLLRVPMVKDVILLADSSRFAGTLSLLVESGVPLLQALRIATQVLGNNELQNACSDVTRVVQEGGALNKALRQAGWFPPLLVQMTASGEANGTLDKQLKHCATNQERELEMKLTTTMGIFEPAIVVLMGGSIALIMMAILLPIFEMNQMV</sequence>
<evidence type="ECO:0000256" key="14">
    <source>
        <dbReference type="RuleBase" id="RU003923"/>
    </source>
</evidence>
<evidence type="ECO:0000256" key="13">
    <source>
        <dbReference type="ARBA" id="ARBA00030750"/>
    </source>
</evidence>
<dbReference type="PANTHER" id="PTHR30012:SF0">
    <property type="entry name" value="TYPE II SECRETION SYSTEM PROTEIN F-RELATED"/>
    <property type="match status" value="1"/>
</dbReference>
<feature type="domain" description="Type II secretion system protein GspF" evidence="17">
    <location>
        <begin position="287"/>
        <end position="409"/>
    </location>
</feature>
<dbReference type="InterPro" id="IPR003004">
    <property type="entry name" value="GspF/PilC"/>
</dbReference>
<organism evidence="18 19">
    <name type="scientific">Halioxenophilus aromaticivorans</name>
    <dbReference type="NCBI Taxonomy" id="1306992"/>
    <lineage>
        <taxon>Bacteria</taxon>
        <taxon>Pseudomonadati</taxon>
        <taxon>Pseudomonadota</taxon>
        <taxon>Gammaproteobacteria</taxon>
        <taxon>Alteromonadales</taxon>
        <taxon>Alteromonadaceae</taxon>
        <taxon>Halioxenophilus</taxon>
    </lineage>
</organism>
<dbReference type="PANTHER" id="PTHR30012">
    <property type="entry name" value="GENERAL SECRETION PATHWAY PROTEIN"/>
    <property type="match status" value="1"/>
</dbReference>
<comment type="caution">
    <text evidence="18">The sequence shown here is derived from an EMBL/GenBank/DDBJ whole genome shotgun (WGS) entry which is preliminary data.</text>
</comment>
<dbReference type="GO" id="GO:0015627">
    <property type="term" value="C:type II protein secretion system complex"/>
    <property type="evidence" value="ECO:0007669"/>
    <property type="project" value="InterPro"/>
</dbReference>
<feature type="transmembrane region" description="Helical" evidence="16">
    <location>
        <begin position="184"/>
        <end position="206"/>
    </location>
</feature>
<keyword evidence="4 14" id="KW-0813">Transport</keyword>
<evidence type="ECO:0000256" key="2">
    <source>
        <dbReference type="ARBA" id="ARBA00004429"/>
    </source>
</evidence>
<evidence type="ECO:0000256" key="9">
    <source>
        <dbReference type="ARBA" id="ARBA00022837"/>
    </source>
</evidence>
<dbReference type="PRINTS" id="PR00812">
    <property type="entry name" value="BCTERIALGSPF"/>
</dbReference>
<evidence type="ECO:0000256" key="15">
    <source>
        <dbReference type="SAM" id="MobiDB-lite"/>
    </source>
</evidence>
<dbReference type="NCBIfam" id="TIGR02120">
    <property type="entry name" value="GspF"/>
    <property type="match status" value="1"/>
</dbReference>
<keyword evidence="10" id="KW-0653">Protein transport</keyword>
<keyword evidence="6" id="KW-0997">Cell inner membrane</keyword>
<dbReference type="GO" id="GO:0046872">
    <property type="term" value="F:metal ion binding"/>
    <property type="evidence" value="ECO:0007669"/>
    <property type="project" value="UniProtKB-KW"/>
</dbReference>
<dbReference type="AlphaFoldDB" id="A0AAV3U6X6"/>
<dbReference type="RefSeq" id="WP_345424941.1">
    <property type="nucleotide sequence ID" value="NZ_AP031496.1"/>
</dbReference>
<evidence type="ECO:0000256" key="12">
    <source>
        <dbReference type="ARBA" id="ARBA00023136"/>
    </source>
</evidence>
<dbReference type="EMBL" id="BAABLX010000028">
    <property type="protein sequence ID" value="GAA4950424.1"/>
    <property type="molecule type" value="Genomic_DNA"/>
</dbReference>
<evidence type="ECO:0000256" key="6">
    <source>
        <dbReference type="ARBA" id="ARBA00022519"/>
    </source>
</evidence>
<keyword evidence="11 16" id="KW-1133">Transmembrane helix</keyword>
<dbReference type="InterPro" id="IPR001992">
    <property type="entry name" value="T2SS_GspF/T4SS_PilC_CS"/>
</dbReference>
<keyword evidence="5" id="KW-1003">Cell membrane</keyword>
<feature type="transmembrane region" description="Helical" evidence="16">
    <location>
        <begin position="237"/>
        <end position="256"/>
    </location>
</feature>
<evidence type="ECO:0000256" key="11">
    <source>
        <dbReference type="ARBA" id="ARBA00022989"/>
    </source>
</evidence>
<evidence type="ECO:0000256" key="8">
    <source>
        <dbReference type="ARBA" id="ARBA00022723"/>
    </source>
</evidence>
<protein>
    <recommendedName>
        <fullName evidence="13">General secretion pathway protein F</fullName>
    </recommendedName>
</protein>
<evidence type="ECO:0000256" key="4">
    <source>
        <dbReference type="ARBA" id="ARBA00022448"/>
    </source>
</evidence>